<evidence type="ECO:0000313" key="11">
    <source>
        <dbReference type="EMBL" id="AQU88952.1"/>
    </source>
</evidence>
<reference evidence="12" key="1">
    <citation type="submission" date="2017-02" db="EMBL/GenBank/DDBJ databases">
        <title>zhang.</title>
        <authorList>
            <person name="Zhang H."/>
        </authorList>
    </citation>
    <scope>NUCLEOTIDE SEQUENCE [LARGE SCALE GENOMIC DNA]</scope>
    <source>
        <strain evidence="12">RZS01</strain>
    </source>
</reference>
<evidence type="ECO:0000256" key="6">
    <source>
        <dbReference type="ARBA" id="ARBA00022723"/>
    </source>
</evidence>
<accession>A0A9N7H2P0</accession>
<comment type="subcellular location">
    <subcellularLocation>
        <location evidence="1">Cytoplasm</location>
    </subcellularLocation>
</comment>
<dbReference type="EMBL" id="CP019875">
    <property type="protein sequence ID" value="AQU88952.1"/>
    <property type="molecule type" value="Genomic_DNA"/>
</dbReference>
<dbReference type="GO" id="GO:0046872">
    <property type="term" value="F:metal ion binding"/>
    <property type="evidence" value="ECO:0007669"/>
    <property type="project" value="UniProtKB-KW"/>
</dbReference>
<dbReference type="GO" id="GO:0005737">
    <property type="term" value="C:cytoplasm"/>
    <property type="evidence" value="ECO:0007669"/>
    <property type="project" value="UniProtKB-SubCell"/>
</dbReference>
<keyword evidence="7" id="KW-0547">Nucleotide-binding</keyword>
<keyword evidence="9" id="KW-0460">Magnesium</keyword>
<comment type="similarity">
    <text evidence="2">Belongs to the TsaE family.</text>
</comment>
<evidence type="ECO:0000256" key="5">
    <source>
        <dbReference type="ARBA" id="ARBA00022694"/>
    </source>
</evidence>
<dbReference type="PANTHER" id="PTHR33540">
    <property type="entry name" value="TRNA THREONYLCARBAMOYLADENOSINE BIOSYNTHESIS PROTEIN TSAE"/>
    <property type="match status" value="1"/>
</dbReference>
<evidence type="ECO:0000313" key="12">
    <source>
        <dbReference type="Proteomes" id="UP000189683"/>
    </source>
</evidence>
<dbReference type="NCBIfam" id="TIGR00150">
    <property type="entry name" value="T6A_YjeE"/>
    <property type="match status" value="1"/>
</dbReference>
<organism evidence="11 12">
    <name type="scientific">Komagataeibacter nataicola</name>
    <dbReference type="NCBI Taxonomy" id="265960"/>
    <lineage>
        <taxon>Bacteria</taxon>
        <taxon>Pseudomonadati</taxon>
        <taxon>Pseudomonadota</taxon>
        <taxon>Alphaproteobacteria</taxon>
        <taxon>Acetobacterales</taxon>
        <taxon>Acetobacteraceae</taxon>
        <taxon>Komagataeibacter</taxon>
    </lineage>
</organism>
<protein>
    <recommendedName>
        <fullName evidence="3">tRNA threonylcarbamoyladenosine biosynthesis protein TsaE</fullName>
    </recommendedName>
    <alternativeName>
        <fullName evidence="10">t(6)A37 threonylcarbamoyladenosine biosynthesis protein TsaE</fullName>
    </alternativeName>
</protein>
<dbReference type="InterPro" id="IPR003442">
    <property type="entry name" value="T6A_TsaE"/>
</dbReference>
<dbReference type="PANTHER" id="PTHR33540:SF2">
    <property type="entry name" value="TRNA THREONYLCARBAMOYLADENOSINE BIOSYNTHESIS PROTEIN TSAE"/>
    <property type="match status" value="1"/>
</dbReference>
<proteinExistence type="inferred from homology"/>
<dbReference type="GO" id="GO:0002949">
    <property type="term" value="P:tRNA threonylcarbamoyladenosine modification"/>
    <property type="evidence" value="ECO:0007669"/>
    <property type="project" value="InterPro"/>
</dbReference>
<dbReference type="Proteomes" id="UP000189683">
    <property type="component" value="Chromosome"/>
</dbReference>
<gene>
    <name evidence="11" type="ORF">B0W47_07510</name>
</gene>
<evidence type="ECO:0000256" key="2">
    <source>
        <dbReference type="ARBA" id="ARBA00007599"/>
    </source>
</evidence>
<dbReference type="Gene3D" id="3.40.50.300">
    <property type="entry name" value="P-loop containing nucleotide triphosphate hydrolases"/>
    <property type="match status" value="1"/>
</dbReference>
<evidence type="ECO:0000256" key="1">
    <source>
        <dbReference type="ARBA" id="ARBA00004496"/>
    </source>
</evidence>
<evidence type="ECO:0000256" key="10">
    <source>
        <dbReference type="ARBA" id="ARBA00032441"/>
    </source>
</evidence>
<keyword evidence="5" id="KW-0819">tRNA processing</keyword>
<dbReference type="SUPFAM" id="SSF52540">
    <property type="entry name" value="P-loop containing nucleoside triphosphate hydrolases"/>
    <property type="match status" value="1"/>
</dbReference>
<evidence type="ECO:0000256" key="3">
    <source>
        <dbReference type="ARBA" id="ARBA00019010"/>
    </source>
</evidence>
<evidence type="ECO:0000256" key="4">
    <source>
        <dbReference type="ARBA" id="ARBA00022490"/>
    </source>
</evidence>
<dbReference type="InterPro" id="IPR027417">
    <property type="entry name" value="P-loop_NTPase"/>
</dbReference>
<dbReference type="GO" id="GO:0005524">
    <property type="term" value="F:ATP binding"/>
    <property type="evidence" value="ECO:0007669"/>
    <property type="project" value="UniProtKB-KW"/>
</dbReference>
<keyword evidence="8" id="KW-0067">ATP-binding</keyword>
<evidence type="ECO:0000256" key="7">
    <source>
        <dbReference type="ARBA" id="ARBA00022741"/>
    </source>
</evidence>
<evidence type="ECO:0000256" key="9">
    <source>
        <dbReference type="ARBA" id="ARBA00022842"/>
    </source>
</evidence>
<dbReference type="AlphaFoldDB" id="A0A9N7H2P0"/>
<evidence type="ECO:0000256" key="8">
    <source>
        <dbReference type="ARBA" id="ARBA00022840"/>
    </source>
</evidence>
<name>A0A9N7H2P0_9PROT</name>
<keyword evidence="4" id="KW-0963">Cytoplasm</keyword>
<sequence>MCAEAGRGHTGRMDANPFVREISLPDPQATQALGRALAAVLRPGDVVLLEGDLGAGKTTLARALLRALCGDAEMEVPSPSYTLVQVYEAPLAPISHFDLWRLDGPDALHELGWDEACEGIVLVEWPERLGNLTPPDALRVSLVPDAAGGRVARLAGGGGRLAQLTNLDTGDAP</sequence>
<dbReference type="Pfam" id="PF02367">
    <property type="entry name" value="TsaE"/>
    <property type="match status" value="1"/>
</dbReference>
<keyword evidence="6" id="KW-0479">Metal-binding</keyword>
<dbReference type="KEGG" id="kna:B0W47_07510"/>